<accession>A0AAE3YQT5</accession>
<dbReference type="InterPro" id="IPR027417">
    <property type="entry name" value="P-loop_NTPase"/>
</dbReference>
<evidence type="ECO:0000313" key="2">
    <source>
        <dbReference type="Proteomes" id="UP001183643"/>
    </source>
</evidence>
<proteinExistence type="predicted"/>
<dbReference type="Gene3D" id="3.40.50.300">
    <property type="entry name" value="P-loop containing nucleotide triphosphate hydrolases"/>
    <property type="match status" value="1"/>
</dbReference>
<evidence type="ECO:0000313" key="1">
    <source>
        <dbReference type="EMBL" id="MDR7276946.1"/>
    </source>
</evidence>
<gene>
    <name evidence="1" type="ORF">J2S41_003724</name>
</gene>
<comment type="caution">
    <text evidence="1">The sequence shown here is derived from an EMBL/GenBank/DDBJ whole genome shotgun (WGS) entry which is preliminary data.</text>
</comment>
<reference evidence="1" key="1">
    <citation type="submission" date="2023-07" db="EMBL/GenBank/DDBJ databases">
        <title>Sequencing the genomes of 1000 actinobacteria strains.</title>
        <authorList>
            <person name="Klenk H.-P."/>
        </authorList>
    </citation>
    <scope>NUCLEOTIDE SEQUENCE</scope>
    <source>
        <strain evidence="1">DSM 44707</strain>
    </source>
</reference>
<dbReference type="Proteomes" id="UP001183643">
    <property type="component" value="Unassembled WGS sequence"/>
</dbReference>
<dbReference type="AlphaFoldDB" id="A0AAE3YQT5"/>
<dbReference type="RefSeq" id="WP_310369152.1">
    <property type="nucleotide sequence ID" value="NZ_JAVDYB010000001.1"/>
</dbReference>
<organism evidence="1 2">
    <name type="scientific">Catenuloplanes atrovinosus</name>
    <dbReference type="NCBI Taxonomy" id="137266"/>
    <lineage>
        <taxon>Bacteria</taxon>
        <taxon>Bacillati</taxon>
        <taxon>Actinomycetota</taxon>
        <taxon>Actinomycetes</taxon>
        <taxon>Micromonosporales</taxon>
        <taxon>Micromonosporaceae</taxon>
        <taxon>Catenuloplanes</taxon>
    </lineage>
</organism>
<dbReference type="EMBL" id="JAVDYB010000001">
    <property type="protein sequence ID" value="MDR7276946.1"/>
    <property type="molecule type" value="Genomic_DNA"/>
</dbReference>
<protein>
    <submittedName>
        <fullName evidence="1">Uncharacterized protein</fullName>
    </submittedName>
</protein>
<sequence length="419" mass="46078">MSLLLVIVLLAAVVLVVLRLRSRRVDRPVSGDEAGVPTFRVAALGPRGSGKTLLLASMYHEMQVWAGRSYLLTAPRAEVALLNQWFSQVEDTARDWPAGTAVADTREFTFTVRTRTASGELRPVLRLVYLEYAGKILTEPEEPGSHLWSELDAQVQRADALIGIVDGHRVRQWYDGVPEGRVRLQHAMTAMINRMLTVDKPVTFIITKWDLLRDIDVDDDARLRAVRKLLMSNRGFRELVREHAARRVVRLIPVSAVGPSFAEMDDAGEVAKVPGGELRPTNVDVPLAAVVPDVFEQVARALDRQKLEAAMEAVRRRTGAGPAAALAELGAFVVAHAARVTSGVAAFSAPYTAFIGAAAAELYGPRADARNAITERALSEAEREVEDFQFAQRRVIRDLRSRVDVLEGRLPASRLDGAE</sequence>
<keyword evidence="2" id="KW-1185">Reference proteome</keyword>
<name>A0AAE3YQT5_9ACTN</name>
<dbReference type="SUPFAM" id="SSF52540">
    <property type="entry name" value="P-loop containing nucleoside triphosphate hydrolases"/>
    <property type="match status" value="1"/>
</dbReference>